<evidence type="ECO:0000256" key="9">
    <source>
        <dbReference type="SAM" id="SignalP"/>
    </source>
</evidence>
<dbReference type="PIRSF" id="PIRSF001220">
    <property type="entry name" value="L-ASNase_gatD"/>
    <property type="match status" value="1"/>
</dbReference>
<keyword evidence="3" id="KW-0378">Hydrolase</keyword>
<dbReference type="InterPro" id="IPR036770">
    <property type="entry name" value="Ankyrin_rpt-contain_sf"/>
</dbReference>
<dbReference type="PANTHER" id="PTHR11707:SF28">
    <property type="entry name" value="60 KDA LYSOPHOSPHOLIPASE"/>
    <property type="match status" value="1"/>
</dbReference>
<dbReference type="PANTHER" id="PTHR11707">
    <property type="entry name" value="L-ASPARAGINASE"/>
    <property type="match status" value="1"/>
</dbReference>
<evidence type="ECO:0000256" key="8">
    <source>
        <dbReference type="SAM" id="MobiDB-lite"/>
    </source>
</evidence>
<dbReference type="SMART" id="SM00248">
    <property type="entry name" value="ANK"/>
    <property type="match status" value="2"/>
</dbReference>
<evidence type="ECO:0000256" key="2">
    <source>
        <dbReference type="ARBA" id="ARBA00022737"/>
    </source>
</evidence>
<dbReference type="GO" id="GO:0009066">
    <property type="term" value="P:aspartate family amino acid metabolic process"/>
    <property type="evidence" value="ECO:0007669"/>
    <property type="project" value="UniProtKB-ARBA"/>
</dbReference>
<comment type="similarity">
    <text evidence="5">In the N-terminal section; belongs to the asparaginase 1 family.</text>
</comment>
<dbReference type="Pfam" id="PF00710">
    <property type="entry name" value="Asparaginase"/>
    <property type="match status" value="1"/>
</dbReference>
<keyword evidence="2" id="KW-0677">Repeat</keyword>
<dbReference type="Gene3D" id="3.40.50.40">
    <property type="match status" value="1"/>
</dbReference>
<dbReference type="OrthoDB" id="542841at2759"/>
<evidence type="ECO:0000259" key="11">
    <source>
        <dbReference type="Pfam" id="PF17763"/>
    </source>
</evidence>
<evidence type="ECO:0000313" key="12">
    <source>
        <dbReference type="EMBL" id="MBW0482057.1"/>
    </source>
</evidence>
<dbReference type="FunFam" id="3.40.50.40:FF:000001">
    <property type="entry name" value="L-asparaginase 1"/>
    <property type="match status" value="1"/>
</dbReference>
<proteinExistence type="inferred from homology"/>
<dbReference type="InterPro" id="IPR006033">
    <property type="entry name" value="AsnA_fam"/>
</dbReference>
<dbReference type="Pfam" id="PF12796">
    <property type="entry name" value="Ank_2"/>
    <property type="match status" value="1"/>
</dbReference>
<dbReference type="AlphaFoldDB" id="A0A9Q3CG61"/>
<sequence>MWHVSFFSLALEFVAAQSRIMRQCAGCHPCLKPIIHHESDKVLDWPKECGFILVLSKSTDFIRAVCTRSSIAPSTYEGSSSIKSAKRVLGDWVVNKRLELPCVIRDNLTRFKSHPFGDFFESRLLSVIDWIDLEMKRHTQLGDANESRVLVVYTGGTIGMLSGEKGYSPLPGYLSEHLRSQPRFHDPASKSLCSNSRSVDAFRSWQSLVSLTSPPSSSSTASSLKTSPRSQPLSSSEDEANHSHGNQLKVNTETGIKWFDCLVMPECQEHAKIRYVVLEYEKLIDSSEIETWDYLKICHSIRSNYHLFDGFVILHGTDTMSYTASALSFLLENLGKSVILTGAQVPLSCPRNDAVENLLGALQIAGTYLIPEVSLYFNHCLWRGNRTVKFSSVGFDAFKSWNFEPLVKVGCNVEVRWDLISKPVERQPFRVHNAMCENVAVLRMFPSITPASVRAFLASPIQGIVLETFGAGNAPRKPELLKAFKEAADRGVVILNVTQCAKGTVSSDLYETGRTLAEVGIIGGRDMTTECALAKLGYLLSKPELTPEKIRNLLREPLRGELTPPVRAQFEPQPLEDRLSWLVKKMTYLQALNFPSSYPPLKTFPPELLVETATGSTAQESGSTYQIVGVDLASSESFQAEQDHAERRLLPLLLSSAASREEPILKQLLEISGGQIEAYGLLNHRSPAGLGQTALHLAAFHGRLANVELLLDHGASVHVRDDCGHTALYYAMIKRHKLCVDVLKKAGAHLADFEICDSPIWLETDEPYYS</sequence>
<dbReference type="Gene3D" id="1.25.40.20">
    <property type="entry name" value="Ankyrin repeat-containing domain"/>
    <property type="match status" value="1"/>
</dbReference>
<keyword evidence="9" id="KW-0732">Signal</keyword>
<feature type="signal peptide" evidence="9">
    <location>
        <begin position="1"/>
        <end position="16"/>
    </location>
</feature>
<accession>A0A9Q3CG61</accession>
<dbReference type="InterPro" id="IPR002110">
    <property type="entry name" value="Ankyrin_rpt"/>
</dbReference>
<feature type="active site" evidence="7">
    <location>
        <position position="317"/>
    </location>
</feature>
<dbReference type="InterPro" id="IPR036152">
    <property type="entry name" value="Asp/glu_Ase-like_sf"/>
</dbReference>
<dbReference type="EMBL" id="AVOT02006634">
    <property type="protein sequence ID" value="MBW0482057.1"/>
    <property type="molecule type" value="Genomic_DNA"/>
</dbReference>
<evidence type="ECO:0000256" key="1">
    <source>
        <dbReference type="ARBA" id="ARBA00012920"/>
    </source>
</evidence>
<reference evidence="12" key="1">
    <citation type="submission" date="2021-03" db="EMBL/GenBank/DDBJ databases">
        <title>Draft genome sequence of rust myrtle Austropuccinia psidii MF-1, a brazilian biotype.</title>
        <authorList>
            <person name="Quecine M.C."/>
            <person name="Pachon D.M.R."/>
            <person name="Bonatelli M.L."/>
            <person name="Correr F.H."/>
            <person name="Franceschini L.M."/>
            <person name="Leite T.F."/>
            <person name="Margarido G.R.A."/>
            <person name="Almeida C.A."/>
            <person name="Ferrarezi J.A."/>
            <person name="Labate C.A."/>
        </authorList>
    </citation>
    <scope>NUCLEOTIDE SEQUENCE</scope>
    <source>
        <strain evidence="12">MF-1</strain>
    </source>
</reference>
<feature type="domain" description="L-asparaginase N-terminal" evidence="10">
    <location>
        <begin position="265"/>
        <end position="419"/>
    </location>
</feature>
<dbReference type="SMART" id="SM00870">
    <property type="entry name" value="Asparaginase"/>
    <property type="match status" value="1"/>
</dbReference>
<dbReference type="FunFam" id="3.40.50.1170:FF:000003">
    <property type="entry name" value="60 kDa lysophospholipase"/>
    <property type="match status" value="1"/>
</dbReference>
<dbReference type="InterPro" id="IPR027474">
    <property type="entry name" value="L-asparaginase_N"/>
</dbReference>
<dbReference type="PROSITE" id="PS50088">
    <property type="entry name" value="ANK_REPEAT"/>
    <property type="match status" value="1"/>
</dbReference>
<feature type="domain" description="Asparaginase/glutaminase C-terminal" evidence="11">
    <location>
        <begin position="438"/>
        <end position="553"/>
    </location>
</feature>
<feature type="chain" id="PRO_5040247938" description="asparaginase" evidence="9">
    <location>
        <begin position="17"/>
        <end position="770"/>
    </location>
</feature>
<dbReference type="InterPro" id="IPR006034">
    <property type="entry name" value="Asparaginase/glutaminase-like"/>
</dbReference>
<name>A0A9Q3CG61_9BASI</name>
<evidence type="ECO:0000256" key="7">
    <source>
        <dbReference type="PROSITE-ProRule" id="PRU10100"/>
    </source>
</evidence>
<dbReference type="Pfam" id="PF17763">
    <property type="entry name" value="Asparaginase_C"/>
    <property type="match status" value="1"/>
</dbReference>
<feature type="compositionally biased region" description="Low complexity" evidence="8">
    <location>
        <begin position="210"/>
        <end position="230"/>
    </location>
</feature>
<dbReference type="InterPro" id="IPR041725">
    <property type="entry name" value="L-asparaginase_I"/>
</dbReference>
<dbReference type="CDD" id="cd08963">
    <property type="entry name" value="L-asparaginase_I"/>
    <property type="match status" value="1"/>
</dbReference>
<gene>
    <name evidence="12" type="ORF">O181_021772</name>
</gene>
<dbReference type="InterPro" id="IPR027473">
    <property type="entry name" value="L-asparaginase_C"/>
</dbReference>
<comment type="caution">
    <text evidence="12">The sequence shown here is derived from an EMBL/GenBank/DDBJ whole genome shotgun (WGS) entry which is preliminary data.</text>
</comment>
<evidence type="ECO:0000256" key="5">
    <source>
        <dbReference type="ARBA" id="ARBA00061199"/>
    </source>
</evidence>
<evidence type="ECO:0000259" key="10">
    <source>
        <dbReference type="Pfam" id="PF00710"/>
    </source>
</evidence>
<dbReference type="NCBIfam" id="TIGR00519">
    <property type="entry name" value="asnASE_I"/>
    <property type="match status" value="1"/>
</dbReference>
<dbReference type="EC" id="3.5.1.1" evidence="1"/>
<feature type="repeat" description="ANK" evidence="6">
    <location>
        <begin position="690"/>
        <end position="722"/>
    </location>
</feature>
<dbReference type="GO" id="GO:0004067">
    <property type="term" value="F:asparaginase activity"/>
    <property type="evidence" value="ECO:0007669"/>
    <property type="project" value="UniProtKB-UniRule"/>
</dbReference>
<dbReference type="PIRSF" id="PIRSF500176">
    <property type="entry name" value="L_ASNase"/>
    <property type="match status" value="1"/>
</dbReference>
<dbReference type="InterPro" id="IPR037152">
    <property type="entry name" value="L-asparaginase_N_sf"/>
</dbReference>
<evidence type="ECO:0000256" key="6">
    <source>
        <dbReference type="PROSITE-ProRule" id="PRU00023"/>
    </source>
</evidence>
<keyword evidence="13" id="KW-1185">Reference proteome</keyword>
<keyword evidence="4 6" id="KW-0040">ANK repeat</keyword>
<protein>
    <recommendedName>
        <fullName evidence="1">asparaginase</fullName>
        <ecNumber evidence="1">3.5.1.1</ecNumber>
    </recommendedName>
</protein>
<dbReference type="PROSITE" id="PS00917">
    <property type="entry name" value="ASN_GLN_ASE_2"/>
    <property type="match status" value="1"/>
</dbReference>
<dbReference type="InterPro" id="IPR027475">
    <property type="entry name" value="Asparaginase/glutaminase_AS2"/>
</dbReference>
<feature type="region of interest" description="Disordered" evidence="8">
    <location>
        <begin position="210"/>
        <end position="247"/>
    </location>
</feature>
<dbReference type="SUPFAM" id="SSF53774">
    <property type="entry name" value="Glutaminase/Asparaginase"/>
    <property type="match status" value="1"/>
</dbReference>
<dbReference type="PRINTS" id="PR00139">
    <property type="entry name" value="ASNGLNASE"/>
</dbReference>
<dbReference type="InterPro" id="IPR040919">
    <property type="entry name" value="Asparaginase_C"/>
</dbReference>
<dbReference type="Gene3D" id="3.40.50.1170">
    <property type="entry name" value="L-asparaginase, N-terminal domain"/>
    <property type="match status" value="1"/>
</dbReference>
<dbReference type="PROSITE" id="PS51732">
    <property type="entry name" value="ASN_GLN_ASE_3"/>
    <property type="match status" value="1"/>
</dbReference>
<evidence type="ECO:0000256" key="3">
    <source>
        <dbReference type="ARBA" id="ARBA00022801"/>
    </source>
</evidence>
<dbReference type="Proteomes" id="UP000765509">
    <property type="component" value="Unassembled WGS sequence"/>
</dbReference>
<organism evidence="12 13">
    <name type="scientific">Austropuccinia psidii MF-1</name>
    <dbReference type="NCBI Taxonomy" id="1389203"/>
    <lineage>
        <taxon>Eukaryota</taxon>
        <taxon>Fungi</taxon>
        <taxon>Dikarya</taxon>
        <taxon>Basidiomycota</taxon>
        <taxon>Pucciniomycotina</taxon>
        <taxon>Pucciniomycetes</taxon>
        <taxon>Pucciniales</taxon>
        <taxon>Sphaerophragmiaceae</taxon>
        <taxon>Austropuccinia</taxon>
    </lineage>
</organism>
<dbReference type="SFLD" id="SFLDS00057">
    <property type="entry name" value="Glutaminase/Asparaginase"/>
    <property type="match status" value="1"/>
</dbReference>
<dbReference type="PROSITE" id="PS50297">
    <property type="entry name" value="ANK_REP_REGION"/>
    <property type="match status" value="1"/>
</dbReference>
<evidence type="ECO:0000256" key="4">
    <source>
        <dbReference type="ARBA" id="ARBA00023043"/>
    </source>
</evidence>
<evidence type="ECO:0000313" key="13">
    <source>
        <dbReference type="Proteomes" id="UP000765509"/>
    </source>
</evidence>
<dbReference type="SUPFAM" id="SSF48403">
    <property type="entry name" value="Ankyrin repeat"/>
    <property type="match status" value="1"/>
</dbReference>